<evidence type="ECO:0000313" key="2">
    <source>
        <dbReference type="EMBL" id="CAK5270335.1"/>
    </source>
</evidence>
<protein>
    <submittedName>
        <fullName evidence="2">Uncharacterized protein</fullName>
    </submittedName>
</protein>
<evidence type="ECO:0000313" key="3">
    <source>
        <dbReference type="EMBL" id="CAK5284152.1"/>
    </source>
</evidence>
<gene>
    <name evidence="2" type="ORF">MYCIT1_LOCUS14669</name>
    <name evidence="3" type="ORF">MYCIT1_LOCUS37194</name>
</gene>
<dbReference type="Proteomes" id="UP001295794">
    <property type="component" value="Unassembled WGS sequence"/>
</dbReference>
<sequence>MGNVLVKSPQEHASETARYAEREFQLVIQRVPRKPAPGHIRVHFYSHLYQVYDGAPPDMTADFPLCPRGGLDVNLVKGAWGLETCTPVDPLRWKPVEPTHVNYLSPVALRVLSEEQDGCIKVIEPFVSQTTLIQRQTRHAILATVTVLYVICARWLDLVYQCLETDTTLIAHLRRSKRRLAAVTIDWEAVVTNILLAAWGLLVYAYFNGNIAANQRLHNWARTGSLSL</sequence>
<dbReference type="EMBL" id="CAVNYO010000478">
    <property type="protein sequence ID" value="CAK5284152.1"/>
    <property type="molecule type" value="Genomic_DNA"/>
</dbReference>
<dbReference type="EMBL" id="CAVNYO010000165">
    <property type="protein sequence ID" value="CAK5270335.1"/>
    <property type="molecule type" value="Genomic_DNA"/>
</dbReference>
<feature type="transmembrane region" description="Helical" evidence="1">
    <location>
        <begin position="140"/>
        <end position="160"/>
    </location>
</feature>
<keyword evidence="1" id="KW-1133">Transmembrane helix</keyword>
<keyword evidence="1" id="KW-0472">Membrane</keyword>
<reference evidence="2" key="1">
    <citation type="submission" date="2023-11" db="EMBL/GenBank/DDBJ databases">
        <authorList>
            <person name="De Vega J J."/>
            <person name="De Vega J J."/>
        </authorList>
    </citation>
    <scope>NUCLEOTIDE SEQUENCE</scope>
</reference>
<feature type="transmembrane region" description="Helical" evidence="1">
    <location>
        <begin position="180"/>
        <end position="207"/>
    </location>
</feature>
<dbReference type="AlphaFoldDB" id="A0AAD2H8X3"/>
<proteinExistence type="predicted"/>
<keyword evidence="4" id="KW-1185">Reference proteome</keyword>
<comment type="caution">
    <text evidence="2">The sequence shown here is derived from an EMBL/GenBank/DDBJ whole genome shotgun (WGS) entry which is preliminary data.</text>
</comment>
<evidence type="ECO:0000313" key="4">
    <source>
        <dbReference type="Proteomes" id="UP001295794"/>
    </source>
</evidence>
<organism evidence="2 4">
    <name type="scientific">Mycena citricolor</name>
    <dbReference type="NCBI Taxonomy" id="2018698"/>
    <lineage>
        <taxon>Eukaryota</taxon>
        <taxon>Fungi</taxon>
        <taxon>Dikarya</taxon>
        <taxon>Basidiomycota</taxon>
        <taxon>Agaricomycotina</taxon>
        <taxon>Agaricomycetes</taxon>
        <taxon>Agaricomycetidae</taxon>
        <taxon>Agaricales</taxon>
        <taxon>Marasmiineae</taxon>
        <taxon>Mycenaceae</taxon>
        <taxon>Mycena</taxon>
    </lineage>
</organism>
<evidence type="ECO:0000256" key="1">
    <source>
        <dbReference type="SAM" id="Phobius"/>
    </source>
</evidence>
<keyword evidence="1" id="KW-0812">Transmembrane</keyword>
<name>A0AAD2H8X3_9AGAR</name>
<accession>A0AAD2H8X3</accession>